<accession>A0A3G2QYZ7</accession>
<proteinExistence type="predicted"/>
<geneLocation type="plastid" evidence="2"/>
<evidence type="ECO:0000256" key="1">
    <source>
        <dbReference type="SAM" id="Phobius"/>
    </source>
</evidence>
<keyword evidence="1" id="KW-0812">Transmembrane</keyword>
<reference evidence="2" key="1">
    <citation type="submission" date="2018-08" db="EMBL/GenBank/DDBJ databases">
        <title>Comparative Plastid Genomics of Synurophyceae: Evolutionary Evidence of Lateral Gene Transfer and Inverted Repeat Dynamics.</title>
        <authorList>
            <person name="Kim J.I."/>
            <person name="Shin H."/>
            <person name="Skaloud P."/>
            <person name="Jung J."/>
            <person name="Yoon H.S."/>
            <person name="Archibald J.M."/>
            <person name="Shin W."/>
        </authorList>
    </citation>
    <scope>NUCLEOTIDE SEQUENCE</scope>
    <source>
        <strain evidence="2">FBCC200022</strain>
    </source>
</reference>
<gene>
    <name evidence="2" type="primary">atpF</name>
</gene>
<keyword evidence="2" id="KW-0934">Plastid</keyword>
<evidence type="ECO:0000313" key="2">
    <source>
        <dbReference type="EMBL" id="AYO28219.1"/>
    </source>
</evidence>
<protein>
    <submittedName>
        <fullName evidence="2">ATP synthase CF0 B subunit</fullName>
    </submittedName>
</protein>
<dbReference type="AlphaFoldDB" id="A0A3G2QYZ7"/>
<keyword evidence="1" id="KW-0472">Membrane</keyword>
<organism evidence="2">
    <name type="scientific">Synura sphagnicola</name>
    <dbReference type="NCBI Taxonomy" id="52556"/>
    <lineage>
        <taxon>Eukaryota</taxon>
        <taxon>Sar</taxon>
        <taxon>Stramenopiles</taxon>
        <taxon>Ochrophyta</taxon>
        <taxon>Synurophyceae</taxon>
        <taxon>Synurales</taxon>
        <taxon>Mallomonadaceae</taxon>
        <taxon>Synura</taxon>
    </lineage>
</organism>
<name>A0A3G2QYZ7_9STRA</name>
<sequence length="178" mass="21053">MNWNFFSFFLSEEGESFLQFNPNLLETNLFNILILIGILVYANNVSFSVTLRQRQTEIIQAIENAQNDVVTTSNYYYEIEKGLTQSLFWLQTWKVFYQKEKIDVIERKYEIIKKGLKETFLTTDLLISTLEKKAFLSLQRYVLYFTVSTILQRFLVLTTFEQSRLIELILLKLGGNKK</sequence>
<keyword evidence="1" id="KW-1133">Transmembrane helix</keyword>
<dbReference type="EMBL" id="MH795129">
    <property type="protein sequence ID" value="AYO28219.1"/>
    <property type="molecule type" value="Genomic_DNA"/>
</dbReference>
<feature type="transmembrane region" description="Helical" evidence="1">
    <location>
        <begin position="29"/>
        <end position="51"/>
    </location>
</feature>